<comment type="caution">
    <text evidence="3">The sequence shown here is derived from an EMBL/GenBank/DDBJ whole genome shotgun (WGS) entry which is preliminary data.</text>
</comment>
<dbReference type="InterPro" id="IPR036020">
    <property type="entry name" value="WW_dom_sf"/>
</dbReference>
<dbReference type="EMBL" id="JRES01000982">
    <property type="protein sequence ID" value="KNC26523.1"/>
    <property type="molecule type" value="Genomic_DNA"/>
</dbReference>
<feature type="region of interest" description="Disordered" evidence="1">
    <location>
        <begin position="193"/>
        <end position="369"/>
    </location>
</feature>
<dbReference type="AlphaFoldDB" id="A0A0L0C2D8"/>
<evidence type="ECO:0000256" key="1">
    <source>
        <dbReference type="SAM" id="MobiDB-lite"/>
    </source>
</evidence>
<evidence type="ECO:0000259" key="2">
    <source>
        <dbReference type="PROSITE" id="PS50020"/>
    </source>
</evidence>
<feature type="region of interest" description="Disordered" evidence="1">
    <location>
        <begin position="18"/>
        <end position="58"/>
    </location>
</feature>
<organism evidence="3 4">
    <name type="scientific">Lucilia cuprina</name>
    <name type="common">Green bottle fly</name>
    <name type="synonym">Australian sheep blowfly</name>
    <dbReference type="NCBI Taxonomy" id="7375"/>
    <lineage>
        <taxon>Eukaryota</taxon>
        <taxon>Metazoa</taxon>
        <taxon>Ecdysozoa</taxon>
        <taxon>Arthropoda</taxon>
        <taxon>Hexapoda</taxon>
        <taxon>Insecta</taxon>
        <taxon>Pterygota</taxon>
        <taxon>Neoptera</taxon>
        <taxon>Endopterygota</taxon>
        <taxon>Diptera</taxon>
        <taxon>Brachycera</taxon>
        <taxon>Muscomorpha</taxon>
        <taxon>Oestroidea</taxon>
        <taxon>Calliphoridae</taxon>
        <taxon>Luciliinae</taxon>
        <taxon>Lucilia</taxon>
    </lineage>
</organism>
<feature type="compositionally biased region" description="Basic and acidic residues" evidence="1">
    <location>
        <begin position="281"/>
        <end position="294"/>
    </location>
</feature>
<evidence type="ECO:0000313" key="3">
    <source>
        <dbReference type="EMBL" id="KNC26523.1"/>
    </source>
</evidence>
<dbReference type="InterPro" id="IPR001202">
    <property type="entry name" value="WW_dom"/>
</dbReference>
<feature type="compositionally biased region" description="Basic and acidic residues" evidence="1">
    <location>
        <begin position="338"/>
        <end position="369"/>
    </location>
</feature>
<dbReference type="PROSITE" id="PS50020">
    <property type="entry name" value="WW_DOMAIN_2"/>
    <property type="match status" value="1"/>
</dbReference>
<name>A0A0L0C2D8_LUCCU</name>
<sequence>MSLPPALLARLAQRGLVNKQKAQKENEPPTLTSAAENEEVIAEDYDEMDSDNQPVHNSEEYQYPSQYDLDHDQVRKPMEDNNWLAQMKVRMGEASSANGYKCCPNKYNIWHKCTLYCVNRWGEGITKPSAEYMKRYKRLIRKYPLPKGWVEMYDPGCGCYYFACETENVVSWLPPTHPKSEVTKCAAAIRKQMEESSGEQISDGEPMSDVDEEPLKESAQARHHREVEEIINASLRPKSPRTLDSHEFPSLQEVAGSPTVALPRKQKSRDLDRALSRQRKDRGDRSERDRERYSSHGGSNRRHHGRNNDDILDPMDPSAYSDIPRGKWSDGLAVGGGGEDRKRKSDDSNKRDNKSDRDSRRSDHSDDED</sequence>
<feature type="domain" description="WW" evidence="2">
    <location>
        <begin position="143"/>
        <end position="177"/>
    </location>
</feature>
<dbReference type="SUPFAM" id="SSF51045">
    <property type="entry name" value="WW domain"/>
    <property type="match status" value="1"/>
</dbReference>
<proteinExistence type="predicted"/>
<dbReference type="OrthoDB" id="42462at2759"/>
<dbReference type="OMA" id="IYHECSK"/>
<feature type="compositionally biased region" description="Acidic residues" evidence="1">
    <location>
        <begin position="36"/>
        <end position="50"/>
    </location>
</feature>
<feature type="compositionally biased region" description="Basic and acidic residues" evidence="1">
    <location>
        <begin position="213"/>
        <end position="228"/>
    </location>
</feature>
<reference evidence="3 4" key="1">
    <citation type="journal article" date="2015" name="Nat. Commun.">
        <title>Lucilia cuprina genome unlocks parasitic fly biology to underpin future interventions.</title>
        <authorList>
            <person name="Anstead C.A."/>
            <person name="Korhonen P.K."/>
            <person name="Young N.D."/>
            <person name="Hall R.S."/>
            <person name="Jex A.R."/>
            <person name="Murali S.C."/>
            <person name="Hughes D.S."/>
            <person name="Lee S.F."/>
            <person name="Perry T."/>
            <person name="Stroehlein A.J."/>
            <person name="Ansell B.R."/>
            <person name="Breugelmans B."/>
            <person name="Hofmann A."/>
            <person name="Qu J."/>
            <person name="Dugan S."/>
            <person name="Lee S.L."/>
            <person name="Chao H."/>
            <person name="Dinh H."/>
            <person name="Han Y."/>
            <person name="Doddapaneni H.V."/>
            <person name="Worley K.C."/>
            <person name="Muzny D.M."/>
            <person name="Ioannidis P."/>
            <person name="Waterhouse R.M."/>
            <person name="Zdobnov E.M."/>
            <person name="James P.J."/>
            <person name="Bagnall N.H."/>
            <person name="Kotze A.C."/>
            <person name="Gibbs R.A."/>
            <person name="Richards S."/>
            <person name="Batterham P."/>
            <person name="Gasser R.B."/>
        </authorList>
    </citation>
    <scope>NUCLEOTIDE SEQUENCE [LARGE SCALE GENOMIC DNA]</scope>
    <source>
        <strain evidence="3 4">LS</strain>
        <tissue evidence="3">Full body</tissue>
    </source>
</reference>
<accession>A0A0L0C2D8</accession>
<keyword evidence="4" id="KW-1185">Reference proteome</keyword>
<gene>
    <name evidence="3" type="ORF">FF38_10082</name>
</gene>
<dbReference type="Proteomes" id="UP000037069">
    <property type="component" value="Unassembled WGS sequence"/>
</dbReference>
<evidence type="ECO:0000313" key="4">
    <source>
        <dbReference type="Proteomes" id="UP000037069"/>
    </source>
</evidence>
<dbReference type="Gene3D" id="2.20.70.10">
    <property type="match status" value="1"/>
</dbReference>
<protein>
    <recommendedName>
        <fullName evidence="2">WW domain-containing protein</fullName>
    </recommendedName>
</protein>
<dbReference type="STRING" id="7375.A0A0L0C2D8"/>